<protein>
    <recommendedName>
        <fullName evidence="5">NAC domain-containing protein</fullName>
    </recommendedName>
</protein>
<keyword evidence="1" id="KW-0805">Transcription regulation</keyword>
<name>A0AAV5F8Q8_ELECO</name>
<dbReference type="EMBL" id="BQKI01000082">
    <property type="protein sequence ID" value="GJN31356.1"/>
    <property type="molecule type" value="Genomic_DNA"/>
</dbReference>
<accession>A0AAV5F8Q8</accession>
<evidence type="ECO:0000256" key="1">
    <source>
        <dbReference type="ARBA" id="ARBA00023015"/>
    </source>
</evidence>
<evidence type="ECO:0000259" key="5">
    <source>
        <dbReference type="PROSITE" id="PS51005"/>
    </source>
</evidence>
<gene>
    <name evidence="6" type="primary">gb19745</name>
    <name evidence="6" type="ORF">PR202_gb19745</name>
</gene>
<dbReference type="GO" id="GO:0006355">
    <property type="term" value="P:regulation of DNA-templated transcription"/>
    <property type="evidence" value="ECO:0007669"/>
    <property type="project" value="InterPro"/>
</dbReference>
<dbReference type="AlphaFoldDB" id="A0AAV5F8Q8"/>
<organism evidence="6 7">
    <name type="scientific">Eleusine coracana subsp. coracana</name>
    <dbReference type="NCBI Taxonomy" id="191504"/>
    <lineage>
        <taxon>Eukaryota</taxon>
        <taxon>Viridiplantae</taxon>
        <taxon>Streptophyta</taxon>
        <taxon>Embryophyta</taxon>
        <taxon>Tracheophyta</taxon>
        <taxon>Spermatophyta</taxon>
        <taxon>Magnoliopsida</taxon>
        <taxon>Liliopsida</taxon>
        <taxon>Poales</taxon>
        <taxon>Poaceae</taxon>
        <taxon>PACMAD clade</taxon>
        <taxon>Chloridoideae</taxon>
        <taxon>Cynodonteae</taxon>
        <taxon>Eleusininae</taxon>
        <taxon>Eleusine</taxon>
    </lineage>
</organism>
<dbReference type="GO" id="GO:0003677">
    <property type="term" value="F:DNA binding"/>
    <property type="evidence" value="ECO:0007669"/>
    <property type="project" value="UniProtKB-KW"/>
</dbReference>
<dbReference type="PROSITE" id="PS51005">
    <property type="entry name" value="NAC"/>
    <property type="match status" value="1"/>
</dbReference>
<dbReference type="InterPro" id="IPR003441">
    <property type="entry name" value="NAC-dom"/>
</dbReference>
<dbReference type="PANTHER" id="PTHR31719:SF179">
    <property type="entry name" value="OS08G0148400 PROTEIN"/>
    <property type="match status" value="1"/>
</dbReference>
<dbReference type="Gene3D" id="2.170.150.80">
    <property type="entry name" value="NAC domain"/>
    <property type="match status" value="1"/>
</dbReference>
<dbReference type="SUPFAM" id="SSF101941">
    <property type="entry name" value="NAC domain"/>
    <property type="match status" value="1"/>
</dbReference>
<keyword evidence="4" id="KW-0539">Nucleus</keyword>
<dbReference type="Pfam" id="PF02365">
    <property type="entry name" value="NAM"/>
    <property type="match status" value="1"/>
</dbReference>
<dbReference type="Proteomes" id="UP001054889">
    <property type="component" value="Unassembled WGS sequence"/>
</dbReference>
<evidence type="ECO:0000313" key="6">
    <source>
        <dbReference type="EMBL" id="GJN31356.1"/>
    </source>
</evidence>
<evidence type="ECO:0000256" key="4">
    <source>
        <dbReference type="ARBA" id="ARBA00023242"/>
    </source>
</evidence>
<reference evidence="6" key="2">
    <citation type="submission" date="2021-12" db="EMBL/GenBank/DDBJ databases">
        <title>Resequencing data analysis of finger millet.</title>
        <authorList>
            <person name="Hatakeyama M."/>
            <person name="Aluri S."/>
            <person name="Balachadran M.T."/>
            <person name="Sivarajan S.R."/>
            <person name="Poveda L."/>
            <person name="Shimizu-Inatsugi R."/>
            <person name="Schlapbach R."/>
            <person name="Sreeman S.M."/>
            <person name="Shimizu K.K."/>
        </authorList>
    </citation>
    <scope>NUCLEOTIDE SEQUENCE</scope>
</reference>
<dbReference type="InterPro" id="IPR036093">
    <property type="entry name" value="NAC_dom_sf"/>
</dbReference>
<comment type="caution">
    <text evidence="6">The sequence shown here is derived from an EMBL/GenBank/DDBJ whole genome shotgun (WGS) entry which is preliminary data.</text>
</comment>
<evidence type="ECO:0000256" key="3">
    <source>
        <dbReference type="ARBA" id="ARBA00023163"/>
    </source>
</evidence>
<dbReference type="PANTHER" id="PTHR31719">
    <property type="entry name" value="NAC TRANSCRIPTION FACTOR 56"/>
    <property type="match status" value="1"/>
</dbReference>
<proteinExistence type="predicted"/>
<keyword evidence="7" id="KW-1185">Reference proteome</keyword>
<evidence type="ECO:0000313" key="7">
    <source>
        <dbReference type="Proteomes" id="UP001054889"/>
    </source>
</evidence>
<reference evidence="6" key="1">
    <citation type="journal article" date="2018" name="DNA Res.">
        <title>Multiple hybrid de novo genome assembly of finger millet, an orphan allotetraploid crop.</title>
        <authorList>
            <person name="Hatakeyama M."/>
            <person name="Aluri S."/>
            <person name="Balachadran M.T."/>
            <person name="Sivarajan S.R."/>
            <person name="Patrignani A."/>
            <person name="Gruter S."/>
            <person name="Poveda L."/>
            <person name="Shimizu-Inatsugi R."/>
            <person name="Baeten J."/>
            <person name="Francoijs K.J."/>
            <person name="Nataraja K.N."/>
            <person name="Reddy Y.A.N."/>
            <person name="Phadnis S."/>
            <person name="Ravikumar R.L."/>
            <person name="Schlapbach R."/>
            <person name="Sreeman S.M."/>
            <person name="Shimizu K.K."/>
        </authorList>
    </citation>
    <scope>NUCLEOTIDE SEQUENCE</scope>
</reference>
<keyword evidence="2" id="KW-0238">DNA-binding</keyword>
<feature type="domain" description="NAC" evidence="5">
    <location>
        <begin position="15"/>
        <end position="175"/>
    </location>
</feature>
<sequence length="182" mass="20562">MESGDEVAIDHGCHFDGSARFYQRAHQLVDDLLRPRIAGRPVSSARFHVHDADAYSATPHELAIEHAPAPGPRPTWFFLTPPHYHGDRRCRSVGCAGAGKGDEGYWMMQNGHTYNKHVEVEDDGGLYLYVRNYVYVDTTSPAVTRPDPEWVMMEYGIARGVCSRQELVLCEMYRAKGRKARP</sequence>
<keyword evidence="3" id="KW-0804">Transcription</keyword>
<evidence type="ECO:0000256" key="2">
    <source>
        <dbReference type="ARBA" id="ARBA00023125"/>
    </source>
</evidence>